<dbReference type="HAMAP" id="MF_01459">
    <property type="entry name" value="Chrphore_lyase_CpxS"/>
    <property type="match status" value="1"/>
</dbReference>
<comment type="function">
    <text evidence="3">Covalently attaches a chromophore to Cys residue(s) of phycobiliproteins.</text>
</comment>
<organism evidence="4 5">
    <name type="scientific">Leptothoe kymatousa TAU-MAC 1615</name>
    <dbReference type="NCBI Taxonomy" id="2364775"/>
    <lineage>
        <taxon>Bacteria</taxon>
        <taxon>Bacillati</taxon>
        <taxon>Cyanobacteriota</taxon>
        <taxon>Cyanophyceae</taxon>
        <taxon>Nodosilineales</taxon>
        <taxon>Cymatolegaceae</taxon>
        <taxon>Leptothoe</taxon>
        <taxon>Leptothoe kymatousa</taxon>
    </lineage>
</organism>
<dbReference type="Proteomes" id="UP001196661">
    <property type="component" value="Unassembled WGS sequence"/>
</dbReference>
<reference evidence="4 5" key="1">
    <citation type="journal article" date="2021" name="Mar. Drugs">
        <title>Genome Reduction and Secondary Metabolism of the Marine Sponge-Associated Cyanobacterium Leptothoe.</title>
        <authorList>
            <person name="Konstantinou D."/>
            <person name="Popin R.V."/>
            <person name="Fewer D.P."/>
            <person name="Sivonen K."/>
            <person name="Gkelis S."/>
        </authorList>
    </citation>
    <scope>NUCLEOTIDE SEQUENCE [LARGE SCALE GENOMIC DNA]</scope>
    <source>
        <strain evidence="4 5">TAU-MAC 1615</strain>
    </source>
</reference>
<dbReference type="Gene3D" id="2.40.128.20">
    <property type="match status" value="1"/>
</dbReference>
<evidence type="ECO:0000256" key="2">
    <source>
        <dbReference type="ARBA" id="ARBA00023239"/>
    </source>
</evidence>
<proteinExistence type="inferred from homology"/>
<dbReference type="InterPro" id="IPR018536">
    <property type="entry name" value="CpcS/CpeS"/>
</dbReference>
<dbReference type="RefSeq" id="WP_215616748.1">
    <property type="nucleotide sequence ID" value="NZ_JADOER010000002.1"/>
</dbReference>
<comment type="caution">
    <text evidence="4">The sequence shown here is derived from an EMBL/GenBank/DDBJ whole genome shotgun (WGS) entry which is preliminary data.</text>
</comment>
<evidence type="ECO:0000313" key="5">
    <source>
        <dbReference type="Proteomes" id="UP001196661"/>
    </source>
</evidence>
<sequence length="186" mass="21108">MELRSVFHTFFDHCVGSWSTERTYHYLTHNEVERSHTDFQVSPLTPDLKAKVLTDNGYDAVSDLASLPGFHLAFNTVSEKGEKVSQSLNLLFVVNSETGYTLEGDYLRDRAYEEARPIISHFRFDGHTKELLMTTNYTRVVSVDSITLINPETRIRRILNYLRPPAGQPLEKLGLVGFGVEQKVAG</sequence>
<dbReference type="Pfam" id="PF09367">
    <property type="entry name" value="CpeS"/>
    <property type="match status" value="1"/>
</dbReference>
<dbReference type="EMBL" id="JADOER010000002">
    <property type="protein sequence ID" value="MBT9310849.1"/>
    <property type="molecule type" value="Genomic_DNA"/>
</dbReference>
<name>A0ABS5XZ08_9CYAN</name>
<dbReference type="InterPro" id="IPR012674">
    <property type="entry name" value="Calycin"/>
</dbReference>
<comment type="similarity">
    <text evidence="1 3">Belongs to the CpcS/CpeS biliprotein lyase family.</text>
</comment>
<accession>A0ABS5XZ08</accession>
<evidence type="ECO:0000313" key="4">
    <source>
        <dbReference type="EMBL" id="MBT9310849.1"/>
    </source>
</evidence>
<protein>
    <recommendedName>
        <fullName evidence="3">Chromophore lyase CpcS/CpeS</fullName>
        <ecNumber evidence="3">4.-.-.-</ecNumber>
    </recommendedName>
</protein>
<keyword evidence="5" id="KW-1185">Reference proteome</keyword>
<dbReference type="EC" id="4.-.-.-" evidence="3"/>
<evidence type="ECO:0000256" key="3">
    <source>
        <dbReference type="HAMAP-Rule" id="MF_01459"/>
    </source>
</evidence>
<evidence type="ECO:0000256" key="1">
    <source>
        <dbReference type="ARBA" id="ARBA00010681"/>
    </source>
</evidence>
<dbReference type="GO" id="GO:0016829">
    <property type="term" value="F:lyase activity"/>
    <property type="evidence" value="ECO:0007669"/>
    <property type="project" value="UniProtKB-KW"/>
</dbReference>
<gene>
    <name evidence="3" type="primary">cpcS</name>
    <name evidence="4" type="ORF">IXB28_01410</name>
</gene>
<keyword evidence="2 3" id="KW-0456">Lyase</keyword>